<keyword evidence="4" id="KW-0804">Transcription</keyword>
<dbReference type="RefSeq" id="WP_377468714.1">
    <property type="nucleotide sequence ID" value="NZ_JBHLWN010000022.1"/>
</dbReference>
<keyword evidence="3" id="KW-0238">DNA-binding</keyword>
<dbReference type="SUPFAM" id="SSF46689">
    <property type="entry name" value="Homeodomain-like"/>
    <property type="match status" value="2"/>
</dbReference>
<evidence type="ECO:0000256" key="2">
    <source>
        <dbReference type="ARBA" id="ARBA00023015"/>
    </source>
</evidence>
<dbReference type="InterPro" id="IPR018060">
    <property type="entry name" value="HTH_AraC"/>
</dbReference>
<evidence type="ECO:0000313" key="6">
    <source>
        <dbReference type="EMBL" id="MFC0211725.1"/>
    </source>
</evidence>
<accession>A0ABV6DGF4</accession>
<dbReference type="InterPro" id="IPR009057">
    <property type="entry name" value="Homeodomain-like_sf"/>
</dbReference>
<evidence type="ECO:0000256" key="3">
    <source>
        <dbReference type="ARBA" id="ARBA00023125"/>
    </source>
</evidence>
<dbReference type="Gene3D" id="2.60.120.10">
    <property type="entry name" value="Jelly Rolls"/>
    <property type="match status" value="1"/>
</dbReference>
<keyword evidence="1" id="KW-0963">Cytoplasm</keyword>
<dbReference type="Pfam" id="PF02311">
    <property type="entry name" value="AraC_binding"/>
    <property type="match status" value="1"/>
</dbReference>
<dbReference type="InterPro" id="IPR050204">
    <property type="entry name" value="AraC_XylS_family_regulators"/>
</dbReference>
<dbReference type="CDD" id="cd02208">
    <property type="entry name" value="cupin_RmlC-like"/>
    <property type="match status" value="1"/>
</dbReference>
<protein>
    <submittedName>
        <fullName evidence="6">Helix-turn-helix domain-containing protein</fullName>
    </submittedName>
</protein>
<evidence type="ECO:0000256" key="4">
    <source>
        <dbReference type="ARBA" id="ARBA00023163"/>
    </source>
</evidence>
<dbReference type="Gene3D" id="1.10.10.60">
    <property type="entry name" value="Homeodomain-like"/>
    <property type="match status" value="2"/>
</dbReference>
<dbReference type="Pfam" id="PF12833">
    <property type="entry name" value="HTH_18"/>
    <property type="match status" value="1"/>
</dbReference>
<comment type="caution">
    <text evidence="6">The sequence shown here is derived from an EMBL/GenBank/DDBJ whole genome shotgun (WGS) entry which is preliminary data.</text>
</comment>
<proteinExistence type="predicted"/>
<reference evidence="6 7" key="1">
    <citation type="submission" date="2024-09" db="EMBL/GenBank/DDBJ databases">
        <authorList>
            <person name="Sun Q."/>
            <person name="Mori K."/>
        </authorList>
    </citation>
    <scope>NUCLEOTIDE SEQUENCE [LARGE SCALE GENOMIC DNA]</scope>
    <source>
        <strain evidence="6 7">CCM 7759</strain>
    </source>
</reference>
<dbReference type="Proteomes" id="UP001589776">
    <property type="component" value="Unassembled WGS sequence"/>
</dbReference>
<dbReference type="InterPro" id="IPR020449">
    <property type="entry name" value="Tscrpt_reg_AraC-type_HTH"/>
</dbReference>
<gene>
    <name evidence="6" type="ORF">ACFFK0_04530</name>
</gene>
<sequence length="267" mass="30606">MIVQIATPMLELWRIDGEFSNHPHAHDAEYQITVPVRGDCQFTLENKQYLLHDGAALVQHPGERHFFEARTLSGLIIFKIRREGMGGSHPGSEAEWAVKQQFDPMQLMQYFRIWTDTLMRSDPYDRLIQEQTESQVIEYVTSVMTGTGSLSLSHPSSLAAATHKDVHLRQVLDYIHSHYREELSVDMLAGIAAQSRYHFIRYFKSATGETPYQYVLKLRMKEAMHRLRTSHASVIDIALSLGYSSASPFYRAFAKTYGVHPEQCRGK</sequence>
<dbReference type="PANTHER" id="PTHR46796:SF13">
    <property type="entry name" value="HTH-TYPE TRANSCRIPTIONAL ACTIVATOR RHAS"/>
    <property type="match status" value="1"/>
</dbReference>
<dbReference type="PROSITE" id="PS01124">
    <property type="entry name" value="HTH_ARAC_FAMILY_2"/>
    <property type="match status" value="1"/>
</dbReference>
<evidence type="ECO:0000313" key="7">
    <source>
        <dbReference type="Proteomes" id="UP001589776"/>
    </source>
</evidence>
<dbReference type="InterPro" id="IPR014710">
    <property type="entry name" value="RmlC-like_jellyroll"/>
</dbReference>
<keyword evidence="7" id="KW-1185">Reference proteome</keyword>
<feature type="domain" description="HTH araC/xylS-type" evidence="5">
    <location>
        <begin position="169"/>
        <end position="267"/>
    </location>
</feature>
<organism evidence="6 7">
    <name type="scientific">Paenibacillus chartarius</name>
    <dbReference type="NCBI Taxonomy" id="747481"/>
    <lineage>
        <taxon>Bacteria</taxon>
        <taxon>Bacillati</taxon>
        <taxon>Bacillota</taxon>
        <taxon>Bacilli</taxon>
        <taxon>Bacillales</taxon>
        <taxon>Paenibacillaceae</taxon>
        <taxon>Paenibacillus</taxon>
    </lineage>
</organism>
<keyword evidence="2" id="KW-0805">Transcription regulation</keyword>
<dbReference type="PRINTS" id="PR00032">
    <property type="entry name" value="HTHARAC"/>
</dbReference>
<name>A0ABV6DGF4_9BACL</name>
<dbReference type="PANTHER" id="PTHR46796">
    <property type="entry name" value="HTH-TYPE TRANSCRIPTIONAL ACTIVATOR RHAS-RELATED"/>
    <property type="match status" value="1"/>
</dbReference>
<evidence type="ECO:0000256" key="1">
    <source>
        <dbReference type="ARBA" id="ARBA00022490"/>
    </source>
</evidence>
<dbReference type="InterPro" id="IPR003313">
    <property type="entry name" value="AraC-bd"/>
</dbReference>
<dbReference type="EMBL" id="JBHLWN010000022">
    <property type="protein sequence ID" value="MFC0211725.1"/>
    <property type="molecule type" value="Genomic_DNA"/>
</dbReference>
<evidence type="ECO:0000259" key="5">
    <source>
        <dbReference type="PROSITE" id="PS01124"/>
    </source>
</evidence>
<dbReference type="InterPro" id="IPR037923">
    <property type="entry name" value="HTH-like"/>
</dbReference>
<dbReference type="SMART" id="SM00342">
    <property type="entry name" value="HTH_ARAC"/>
    <property type="match status" value="1"/>
</dbReference>
<dbReference type="SUPFAM" id="SSF51215">
    <property type="entry name" value="Regulatory protein AraC"/>
    <property type="match status" value="1"/>
</dbReference>